<dbReference type="InterPro" id="IPR001633">
    <property type="entry name" value="EAL_dom"/>
</dbReference>
<dbReference type="Pfam" id="PF10069">
    <property type="entry name" value="DICT"/>
    <property type="match status" value="1"/>
</dbReference>
<evidence type="ECO:0000259" key="2">
    <source>
        <dbReference type="Pfam" id="PF10069"/>
    </source>
</evidence>
<proteinExistence type="predicted"/>
<dbReference type="Proteomes" id="UP000435304">
    <property type="component" value="Unassembled WGS sequence"/>
</dbReference>
<dbReference type="EMBL" id="WPCU01000007">
    <property type="protein sequence ID" value="MVA76652.1"/>
    <property type="molecule type" value="Genomic_DNA"/>
</dbReference>
<keyword evidence="4" id="KW-1185">Reference proteome</keyword>
<dbReference type="Gene3D" id="3.20.20.450">
    <property type="entry name" value="EAL domain"/>
    <property type="match status" value="1"/>
</dbReference>
<dbReference type="AlphaFoldDB" id="A0A6A9UY20"/>
<dbReference type="InterPro" id="IPR035919">
    <property type="entry name" value="EAL_sf"/>
</dbReference>
<accession>A0A6A9UY20</accession>
<reference evidence="3 4" key="1">
    <citation type="submission" date="2019-12" db="EMBL/GenBank/DDBJ databases">
        <title>Auraticoccus cholistani sp. nov., an actinomycete isolated from soil of Cholistan desert.</title>
        <authorList>
            <person name="Cheema M.T."/>
        </authorList>
    </citation>
    <scope>NUCLEOTIDE SEQUENCE [LARGE SCALE GENOMIC DNA]</scope>
    <source>
        <strain evidence="3 4">F435</strain>
    </source>
</reference>
<dbReference type="InterPro" id="IPR019278">
    <property type="entry name" value="DICT_dom"/>
</dbReference>
<dbReference type="Pfam" id="PF00563">
    <property type="entry name" value="EAL"/>
    <property type="match status" value="1"/>
</dbReference>
<sequence length="439" mass="46318">MSEEAQVSGTDRWLRERLFDRGELVVSQVPMVDLATGVSLAVRVLAHGAPEHGSVPPDEVRRLIAGADDPAALDLLAREQALAATETDPLLAGFPRVLDAELATLSELPVLAEGAPLTILLLDATTALERPAAMLRLIGTARSQGWQIGLREVGADHLSLAAVAVVEPALVVLSRRMLAEPSSGLSIETIQATTAYSSSSGAIVAAEQVDDPATAAAAHAAGVTLVTGRYSRPHPEVVAADAEVLFRLFTPPLPVPHQSPFELAARRATPRRADKELLLALSTRLEATAETGGRSGMVLSAFQHARHLPPGTVARYRRLGASCTMVLMAAQGAEKIADPAVSVAALDGSDPLVHEWNVLVLSPTVAAMLVARDTGHPSATERQRSFDYVLSYDRDLVAHAARSLLTRLTHRVTAVPPFVPPLPAGALGSESRQSDPELS</sequence>
<dbReference type="SUPFAM" id="SSF141868">
    <property type="entry name" value="EAL domain-like"/>
    <property type="match status" value="1"/>
</dbReference>
<comment type="caution">
    <text evidence="3">The sequence shown here is derived from an EMBL/GenBank/DDBJ whole genome shotgun (WGS) entry which is preliminary data.</text>
</comment>
<feature type="domain" description="EAL" evidence="1">
    <location>
        <begin position="13"/>
        <end position="230"/>
    </location>
</feature>
<name>A0A6A9UY20_9ACTN</name>
<evidence type="ECO:0000259" key="1">
    <source>
        <dbReference type="Pfam" id="PF00563"/>
    </source>
</evidence>
<protein>
    <submittedName>
        <fullName evidence="3">EAL domain-containing protein</fullName>
    </submittedName>
</protein>
<feature type="domain" description="DICT" evidence="2">
    <location>
        <begin position="267"/>
        <end position="373"/>
    </location>
</feature>
<organism evidence="3 4">
    <name type="scientific">Auraticoccus cholistanensis</name>
    <dbReference type="NCBI Taxonomy" id="2656650"/>
    <lineage>
        <taxon>Bacteria</taxon>
        <taxon>Bacillati</taxon>
        <taxon>Actinomycetota</taxon>
        <taxon>Actinomycetes</taxon>
        <taxon>Propionibacteriales</taxon>
        <taxon>Propionibacteriaceae</taxon>
        <taxon>Auraticoccus</taxon>
    </lineage>
</organism>
<evidence type="ECO:0000313" key="4">
    <source>
        <dbReference type="Proteomes" id="UP000435304"/>
    </source>
</evidence>
<gene>
    <name evidence="3" type="ORF">GC722_11550</name>
</gene>
<evidence type="ECO:0000313" key="3">
    <source>
        <dbReference type="EMBL" id="MVA76652.1"/>
    </source>
</evidence>